<dbReference type="CDD" id="cd17945">
    <property type="entry name" value="DEADc_DDX23"/>
    <property type="match status" value="1"/>
</dbReference>
<keyword evidence="4" id="KW-0347">Helicase</keyword>
<evidence type="ECO:0000256" key="1">
    <source>
        <dbReference type="ARBA" id="ARBA00012552"/>
    </source>
</evidence>
<gene>
    <name evidence="11" type="ORF">PMKS-000247</name>
</gene>
<dbReference type="EC" id="3.6.4.13" evidence="1"/>
<dbReference type="InterPro" id="IPR011545">
    <property type="entry name" value="DEAD/DEAH_box_helicase_dom"/>
</dbReference>
<sequence>MPAHDVPLSLEELVALKNKGNSNSENRNTGKTKFLTKVQREKLQHEKSSRRIDETRPEKAKVTKEVNSLSEEDENQALNTFNQAVKRNRSNQQRQNAKGKFKFGWDESEDTSISLSPFPMFRETYDYSLDLPSRKRRKANEDDMLIRSHWSKKPLNKMTDRDWRIFREDFDITTKGTINELMIRYWNESTVPKNVVSLIQNLNYIEPTPIQRATIPLGLAGRDVVGIAETGSGKTLAFLIPAISYVLNLPPVRPFESPYVLIIVPTRELAQQIESESQKFMNKLHFNVASIVGGHSYDQNIKKLERGVEILIGTPGRLLDILEKKIIELNRCFFLVADEADRMIDMGFEKQVQSLLEQLPPGEENPFPISEGQPKRTTMMFTATLPPSIEKLTSKYLVDPVTVTVGNTENAVESVVQDAIQVPSDDEKKMAVLKKVLLSNSRKYHPPIIIFVNYQKTCDILSNFLNKLNFRPAIINGSRTQSQREEAISRMKSGDADILIATDVAARGIDIANVSLVINYQMSKSIAEYVHRIGRTGRAGNTGIAITLWNAETDSEVLFSLKSMIVSSKVSKCPSDLLRHENAQQKLFKNIES</sequence>
<organism evidence="11 12">
    <name type="scientific">Pichia membranifaciens</name>
    <dbReference type="NCBI Taxonomy" id="4926"/>
    <lineage>
        <taxon>Eukaryota</taxon>
        <taxon>Fungi</taxon>
        <taxon>Dikarya</taxon>
        <taxon>Ascomycota</taxon>
        <taxon>Saccharomycotina</taxon>
        <taxon>Pichiomycetes</taxon>
        <taxon>Pichiales</taxon>
        <taxon>Pichiaceae</taxon>
        <taxon>Pichia</taxon>
    </lineage>
</organism>
<keyword evidence="12" id="KW-1185">Reference proteome</keyword>
<feature type="domain" description="DEAD-box RNA helicase Q" evidence="10">
    <location>
        <begin position="184"/>
        <end position="212"/>
    </location>
</feature>
<keyword evidence="2" id="KW-0547">Nucleotide-binding</keyword>
<evidence type="ECO:0000259" key="10">
    <source>
        <dbReference type="PROSITE" id="PS51195"/>
    </source>
</evidence>
<dbReference type="PROSITE" id="PS51194">
    <property type="entry name" value="HELICASE_CTER"/>
    <property type="match status" value="1"/>
</dbReference>
<dbReference type="CDD" id="cd18787">
    <property type="entry name" value="SF2_C_DEAD"/>
    <property type="match status" value="1"/>
</dbReference>
<dbReference type="Gene3D" id="3.40.50.300">
    <property type="entry name" value="P-loop containing nucleotide triphosphate hydrolases"/>
    <property type="match status" value="2"/>
</dbReference>
<dbReference type="OrthoDB" id="196131at2759"/>
<dbReference type="PROSITE" id="PS51192">
    <property type="entry name" value="HELICASE_ATP_BIND_1"/>
    <property type="match status" value="1"/>
</dbReference>
<dbReference type="AlphaFoldDB" id="A0A1Q2YBB1"/>
<dbReference type="GO" id="GO:0005524">
    <property type="term" value="F:ATP binding"/>
    <property type="evidence" value="ECO:0007669"/>
    <property type="project" value="UniProtKB-KW"/>
</dbReference>
<feature type="short sequence motif" description="Q motif" evidence="6">
    <location>
        <begin position="184"/>
        <end position="212"/>
    </location>
</feature>
<dbReference type="InterPro" id="IPR001650">
    <property type="entry name" value="Helicase_C-like"/>
</dbReference>
<dbReference type="SUPFAM" id="SSF52540">
    <property type="entry name" value="P-loop containing nucleoside triphosphate hydrolases"/>
    <property type="match status" value="1"/>
</dbReference>
<dbReference type="InterPro" id="IPR014014">
    <property type="entry name" value="RNA_helicase_DEAD_Q_motif"/>
</dbReference>
<reference evidence="11 12" key="1">
    <citation type="submission" date="2016-08" db="EMBL/GenBank/DDBJ databases">
        <title>Whole genome shotgun sequence of Pichia membranifaciens KS47-1.</title>
        <authorList>
            <person name="Konishi M."/>
            <person name="Ishida M."/>
            <person name="Arakawa T."/>
            <person name="Kato Y."/>
            <person name="Horiuchi J."/>
        </authorList>
    </citation>
    <scope>NUCLEOTIDE SEQUENCE [LARGE SCALE GENOMIC DNA]</scope>
    <source>
        <strain evidence="11 12">KS47-1</strain>
    </source>
</reference>
<dbReference type="Pfam" id="PF00271">
    <property type="entry name" value="Helicase_C"/>
    <property type="match status" value="1"/>
</dbReference>
<evidence type="ECO:0000256" key="6">
    <source>
        <dbReference type="PROSITE-ProRule" id="PRU00552"/>
    </source>
</evidence>
<evidence type="ECO:0000256" key="4">
    <source>
        <dbReference type="ARBA" id="ARBA00022806"/>
    </source>
</evidence>
<evidence type="ECO:0000256" key="5">
    <source>
        <dbReference type="ARBA" id="ARBA00022840"/>
    </source>
</evidence>
<dbReference type="SMART" id="SM00487">
    <property type="entry name" value="DEXDc"/>
    <property type="match status" value="1"/>
</dbReference>
<keyword evidence="5" id="KW-0067">ATP-binding</keyword>
<dbReference type="InterPro" id="IPR014001">
    <property type="entry name" value="Helicase_ATP-bd"/>
</dbReference>
<evidence type="ECO:0000256" key="3">
    <source>
        <dbReference type="ARBA" id="ARBA00022801"/>
    </source>
</evidence>
<name>A0A1Q2YBB1_9ASCO</name>
<evidence type="ECO:0000259" key="8">
    <source>
        <dbReference type="PROSITE" id="PS51192"/>
    </source>
</evidence>
<feature type="domain" description="Helicase C-terminal" evidence="9">
    <location>
        <begin position="432"/>
        <end position="581"/>
    </location>
</feature>
<feature type="region of interest" description="Disordered" evidence="7">
    <location>
        <begin position="39"/>
        <end position="74"/>
    </location>
</feature>
<evidence type="ECO:0000256" key="7">
    <source>
        <dbReference type="SAM" id="MobiDB-lite"/>
    </source>
</evidence>
<accession>A0A1Q2YBB1</accession>
<dbReference type="PROSITE" id="PS51195">
    <property type="entry name" value="Q_MOTIF"/>
    <property type="match status" value="1"/>
</dbReference>
<proteinExistence type="predicted"/>
<feature type="compositionally biased region" description="Basic and acidic residues" evidence="7">
    <location>
        <begin position="39"/>
        <end position="64"/>
    </location>
</feature>
<keyword evidence="3" id="KW-0378">Hydrolase</keyword>
<evidence type="ECO:0000313" key="11">
    <source>
        <dbReference type="EMBL" id="GAV26791.1"/>
    </source>
</evidence>
<dbReference type="EMBL" id="BDGI01000008">
    <property type="protein sequence ID" value="GAV26791.1"/>
    <property type="molecule type" value="Genomic_DNA"/>
</dbReference>
<evidence type="ECO:0000313" key="12">
    <source>
        <dbReference type="Proteomes" id="UP000186136"/>
    </source>
</evidence>
<dbReference type="GO" id="GO:0016787">
    <property type="term" value="F:hydrolase activity"/>
    <property type="evidence" value="ECO:0007669"/>
    <property type="project" value="UniProtKB-KW"/>
</dbReference>
<dbReference type="InterPro" id="IPR027417">
    <property type="entry name" value="P-loop_NTPase"/>
</dbReference>
<protein>
    <recommendedName>
        <fullName evidence="1">RNA helicase</fullName>
        <ecNumber evidence="1">3.6.4.13</ecNumber>
    </recommendedName>
</protein>
<dbReference type="Pfam" id="PF00270">
    <property type="entry name" value="DEAD"/>
    <property type="match status" value="1"/>
</dbReference>
<dbReference type="PANTHER" id="PTHR47958">
    <property type="entry name" value="ATP-DEPENDENT RNA HELICASE DBP3"/>
    <property type="match status" value="1"/>
</dbReference>
<evidence type="ECO:0000256" key="2">
    <source>
        <dbReference type="ARBA" id="ARBA00022741"/>
    </source>
</evidence>
<feature type="domain" description="Helicase ATP-binding" evidence="8">
    <location>
        <begin position="215"/>
        <end position="403"/>
    </location>
</feature>
<comment type="caution">
    <text evidence="11">The sequence shown here is derived from an EMBL/GenBank/DDBJ whole genome shotgun (WGS) entry which is preliminary data.</text>
</comment>
<evidence type="ECO:0000259" key="9">
    <source>
        <dbReference type="PROSITE" id="PS51194"/>
    </source>
</evidence>
<dbReference type="GO" id="GO:0003676">
    <property type="term" value="F:nucleic acid binding"/>
    <property type="evidence" value="ECO:0007669"/>
    <property type="project" value="InterPro"/>
</dbReference>
<dbReference type="SMART" id="SM00490">
    <property type="entry name" value="HELICc"/>
    <property type="match status" value="1"/>
</dbReference>
<dbReference type="GO" id="GO:0003724">
    <property type="term" value="F:RNA helicase activity"/>
    <property type="evidence" value="ECO:0007669"/>
    <property type="project" value="UniProtKB-EC"/>
</dbReference>
<dbReference type="Proteomes" id="UP000186136">
    <property type="component" value="Unassembled WGS sequence"/>
</dbReference>